<dbReference type="SMART" id="SM00321">
    <property type="entry name" value="WSC"/>
    <property type="match status" value="1"/>
</dbReference>
<feature type="domain" description="WSC" evidence="9">
    <location>
        <begin position="21"/>
        <end position="112"/>
    </location>
</feature>
<dbReference type="PANTHER" id="PTHR24269:SF16">
    <property type="entry name" value="PROTEIN SLG1"/>
    <property type="match status" value="1"/>
</dbReference>
<dbReference type="AlphaFoldDB" id="Q5AXQ3"/>
<dbReference type="OMA" id="GNMCYCG"/>
<reference evidence="11" key="1">
    <citation type="journal article" date="2005" name="Nature">
        <title>Sequencing of Aspergillus nidulans and comparative analysis with A. fumigatus and A. oryzae.</title>
        <authorList>
            <person name="Galagan J.E."/>
            <person name="Calvo S.E."/>
            <person name="Cuomo C."/>
            <person name="Ma L.J."/>
            <person name="Wortman J.R."/>
            <person name="Batzoglou S."/>
            <person name="Lee S.I."/>
            <person name="Basturkmen M."/>
            <person name="Spevak C.C."/>
            <person name="Clutterbuck J."/>
            <person name="Kapitonov V."/>
            <person name="Jurka J."/>
            <person name="Scazzocchio C."/>
            <person name="Farman M."/>
            <person name="Butler J."/>
            <person name="Purcell S."/>
            <person name="Harris S."/>
            <person name="Braus G.H."/>
            <person name="Draht O."/>
            <person name="Busch S."/>
            <person name="D'Enfert C."/>
            <person name="Bouchier C."/>
            <person name="Goldman G.H."/>
            <person name="Bell-Pedersen D."/>
            <person name="Griffiths-Jones S."/>
            <person name="Doonan J.H."/>
            <person name="Yu J."/>
            <person name="Vienken K."/>
            <person name="Pain A."/>
            <person name="Freitag M."/>
            <person name="Selker E.U."/>
            <person name="Archer D.B."/>
            <person name="Penalva M.A."/>
            <person name="Oakley B.R."/>
            <person name="Momany M."/>
            <person name="Tanaka T."/>
            <person name="Kumagai T."/>
            <person name="Asai K."/>
            <person name="Machida M."/>
            <person name="Nierman W.C."/>
            <person name="Denning D.W."/>
            <person name="Caddick M."/>
            <person name="Hynes M."/>
            <person name="Paoletti M."/>
            <person name="Fischer R."/>
            <person name="Miller B."/>
            <person name="Dyer P."/>
            <person name="Sachs M.S."/>
            <person name="Osmani S.A."/>
            <person name="Birren B.W."/>
        </authorList>
    </citation>
    <scope>NUCLEOTIDE SEQUENCE [LARGE SCALE GENOMIC DNA]</scope>
    <source>
        <strain evidence="11">FGSC A4 / ATCC 38163 / CBS 112.46 / NRRL 194 / M139</strain>
    </source>
</reference>
<proteinExistence type="predicted"/>
<dbReference type="Pfam" id="PF01822">
    <property type="entry name" value="WSC"/>
    <property type="match status" value="1"/>
</dbReference>
<evidence type="ECO:0000259" key="9">
    <source>
        <dbReference type="PROSITE" id="PS51212"/>
    </source>
</evidence>
<dbReference type="PROSITE" id="PS51212">
    <property type="entry name" value="WSC"/>
    <property type="match status" value="1"/>
</dbReference>
<dbReference type="InParanoid" id="Q5AXQ3"/>
<dbReference type="STRING" id="227321.Q5AXQ3"/>
<feature type="signal peptide" evidence="8">
    <location>
        <begin position="1"/>
        <end position="19"/>
    </location>
</feature>
<dbReference type="RefSeq" id="XP_664531.1">
    <property type="nucleotide sequence ID" value="XM_659439.1"/>
</dbReference>
<sequence length="205" mass="21157">MKLTSALLAVLPCAFFASASQESYVGCFSTPGSFENLGTYVFQSIGHCLNQCTKAGYNIGDYAAVKETDCYCGDVDPAKDDLVDDDQCTTQCPGYAPDVCGGSEAWSVYVVGEARPDFWSSETTPSGRSDLWSHGTTSSTTSVSEGQPTAASSATSTPTGTSTSEAASASSSSPASVSSTSASASTSIEPTPTGNSASRRYSFFF</sequence>
<feature type="region of interest" description="Disordered" evidence="7">
    <location>
        <begin position="119"/>
        <end position="205"/>
    </location>
</feature>
<dbReference type="GO" id="GO:0004888">
    <property type="term" value="F:transmembrane signaling receptor activity"/>
    <property type="evidence" value="ECO:0000318"/>
    <property type="project" value="GO_Central"/>
</dbReference>
<dbReference type="eggNOG" id="KOG4157">
    <property type="taxonomic scope" value="Eukaryota"/>
</dbReference>
<evidence type="ECO:0000256" key="1">
    <source>
        <dbReference type="ARBA" id="ARBA00004167"/>
    </source>
</evidence>
<dbReference type="KEGG" id="ani:ANIA_06927"/>
<dbReference type="PANTHER" id="PTHR24269">
    <property type="entry name" value="KREMEN PROTEIN"/>
    <property type="match status" value="1"/>
</dbReference>
<keyword evidence="5" id="KW-0472">Membrane</keyword>
<dbReference type="GO" id="GO:0005886">
    <property type="term" value="C:plasma membrane"/>
    <property type="evidence" value="ECO:0000318"/>
    <property type="project" value="GO_Central"/>
</dbReference>
<evidence type="ECO:0000256" key="3">
    <source>
        <dbReference type="ARBA" id="ARBA00022729"/>
    </source>
</evidence>
<keyword evidence="4" id="KW-1133">Transmembrane helix</keyword>
<organism evidence="10 11">
    <name type="scientific">Emericella nidulans (strain FGSC A4 / ATCC 38163 / CBS 112.46 / NRRL 194 / M139)</name>
    <name type="common">Aspergillus nidulans</name>
    <dbReference type="NCBI Taxonomy" id="227321"/>
    <lineage>
        <taxon>Eukaryota</taxon>
        <taxon>Fungi</taxon>
        <taxon>Dikarya</taxon>
        <taxon>Ascomycota</taxon>
        <taxon>Pezizomycotina</taxon>
        <taxon>Eurotiomycetes</taxon>
        <taxon>Eurotiomycetidae</taxon>
        <taxon>Eurotiales</taxon>
        <taxon>Aspergillaceae</taxon>
        <taxon>Aspergillus</taxon>
        <taxon>Aspergillus subgen. Nidulantes</taxon>
    </lineage>
</organism>
<dbReference type="HOGENOM" id="CLU_080197_1_0_1"/>
<dbReference type="EMBL" id="BN001301">
    <property type="protein sequence ID" value="CBF71758.1"/>
    <property type="molecule type" value="Genomic_DNA"/>
</dbReference>
<keyword evidence="3 8" id="KW-0732">Signal</keyword>
<evidence type="ECO:0000256" key="4">
    <source>
        <dbReference type="ARBA" id="ARBA00022989"/>
    </source>
</evidence>
<dbReference type="OrthoDB" id="2019572at2759"/>
<keyword evidence="11" id="KW-1185">Reference proteome</keyword>
<comment type="subcellular location">
    <subcellularLocation>
        <location evidence="1">Membrane</location>
        <topology evidence="1">Single-pass membrane protein</topology>
    </subcellularLocation>
</comment>
<dbReference type="GeneID" id="2870629"/>
<reference evidence="11" key="2">
    <citation type="journal article" date="2009" name="Fungal Genet. Biol.">
        <title>The 2008 update of the Aspergillus nidulans genome annotation: a community effort.</title>
        <authorList>
            <person name="Wortman J.R."/>
            <person name="Gilsenan J.M."/>
            <person name="Joardar V."/>
            <person name="Deegan J."/>
            <person name="Clutterbuck J."/>
            <person name="Andersen M.R."/>
            <person name="Archer D."/>
            <person name="Bencina M."/>
            <person name="Braus G."/>
            <person name="Coutinho P."/>
            <person name="von Dohren H."/>
            <person name="Doonan J."/>
            <person name="Driessen A.J."/>
            <person name="Durek P."/>
            <person name="Espeso E."/>
            <person name="Fekete E."/>
            <person name="Flipphi M."/>
            <person name="Estrada C.G."/>
            <person name="Geysens S."/>
            <person name="Goldman G."/>
            <person name="de Groot P.W."/>
            <person name="Hansen K."/>
            <person name="Harris S.D."/>
            <person name="Heinekamp T."/>
            <person name="Helmstaedt K."/>
            <person name="Henrissat B."/>
            <person name="Hofmann G."/>
            <person name="Homan T."/>
            <person name="Horio T."/>
            <person name="Horiuchi H."/>
            <person name="James S."/>
            <person name="Jones M."/>
            <person name="Karaffa L."/>
            <person name="Karanyi Z."/>
            <person name="Kato M."/>
            <person name="Keller N."/>
            <person name="Kelly D.E."/>
            <person name="Kiel J.A."/>
            <person name="Kim J.M."/>
            <person name="van der Klei I.J."/>
            <person name="Klis F.M."/>
            <person name="Kovalchuk A."/>
            <person name="Krasevec N."/>
            <person name="Kubicek C.P."/>
            <person name="Liu B."/>
            <person name="Maccabe A."/>
            <person name="Meyer V."/>
            <person name="Mirabito P."/>
            <person name="Miskei M."/>
            <person name="Mos M."/>
            <person name="Mullins J."/>
            <person name="Nelson D.R."/>
            <person name="Nielsen J."/>
            <person name="Oakley B.R."/>
            <person name="Osmani S.A."/>
            <person name="Pakula T."/>
            <person name="Paszewski A."/>
            <person name="Paulsen I."/>
            <person name="Pilsyk S."/>
            <person name="Pocsi I."/>
            <person name="Punt P.J."/>
            <person name="Ram A.F."/>
            <person name="Ren Q."/>
            <person name="Robellet X."/>
            <person name="Robson G."/>
            <person name="Seiboth B."/>
            <person name="van Solingen P."/>
            <person name="Specht T."/>
            <person name="Sun J."/>
            <person name="Taheri-Talesh N."/>
            <person name="Takeshita N."/>
            <person name="Ussery D."/>
            <person name="vanKuyk P.A."/>
            <person name="Visser H."/>
            <person name="van de Vondervoort P.J."/>
            <person name="de Vries R.P."/>
            <person name="Walton J."/>
            <person name="Xiang X."/>
            <person name="Xiong Y."/>
            <person name="Zeng A.P."/>
            <person name="Brandt B.W."/>
            <person name="Cornell M.J."/>
            <person name="van den Hondel C.A."/>
            <person name="Visser J."/>
            <person name="Oliver S.G."/>
            <person name="Turner G."/>
        </authorList>
    </citation>
    <scope>GENOME REANNOTATION</scope>
    <source>
        <strain evidence="11">FGSC A4 / ATCC 38163 / CBS 112.46 / NRRL 194 / M139</strain>
    </source>
</reference>
<gene>
    <name evidence="10" type="ORF">ANIA_06927</name>
</gene>
<dbReference type="GO" id="GO:0007165">
    <property type="term" value="P:signal transduction"/>
    <property type="evidence" value="ECO:0000318"/>
    <property type="project" value="GO_Central"/>
</dbReference>
<keyword evidence="6" id="KW-0325">Glycoprotein</keyword>
<evidence type="ECO:0000256" key="8">
    <source>
        <dbReference type="SAM" id="SignalP"/>
    </source>
</evidence>
<evidence type="ECO:0000313" key="11">
    <source>
        <dbReference type="Proteomes" id="UP000000560"/>
    </source>
</evidence>
<accession>C8V358</accession>
<name>Q5AXQ3_EMENI</name>
<dbReference type="InterPro" id="IPR002889">
    <property type="entry name" value="WSC_carb-bd"/>
</dbReference>
<accession>Q5AXQ3</accession>
<dbReference type="InterPro" id="IPR051836">
    <property type="entry name" value="Kremen_rcpt"/>
</dbReference>
<feature type="chain" id="PRO_5030175744" evidence="8">
    <location>
        <begin position="20"/>
        <end position="205"/>
    </location>
</feature>
<evidence type="ECO:0000256" key="2">
    <source>
        <dbReference type="ARBA" id="ARBA00022692"/>
    </source>
</evidence>
<protein>
    <submittedName>
        <fullName evidence="10">Plasma membrane sensor transducer (Eurofung)</fullName>
    </submittedName>
</protein>
<dbReference type="Proteomes" id="UP000000560">
    <property type="component" value="Chromosome I"/>
</dbReference>
<evidence type="ECO:0000256" key="7">
    <source>
        <dbReference type="SAM" id="MobiDB-lite"/>
    </source>
</evidence>
<keyword evidence="2" id="KW-0812">Transmembrane</keyword>
<evidence type="ECO:0000256" key="6">
    <source>
        <dbReference type="ARBA" id="ARBA00023180"/>
    </source>
</evidence>
<evidence type="ECO:0000313" key="10">
    <source>
        <dbReference type="EMBL" id="CBF71758.1"/>
    </source>
</evidence>
<feature type="compositionally biased region" description="Low complexity" evidence="7">
    <location>
        <begin position="136"/>
        <end position="193"/>
    </location>
</feature>
<evidence type="ECO:0000256" key="5">
    <source>
        <dbReference type="ARBA" id="ARBA00023136"/>
    </source>
</evidence>